<keyword evidence="1" id="KW-0812">Transmembrane</keyword>
<name>A0A972F5L2_9RHOO</name>
<proteinExistence type="predicted"/>
<organism evidence="2 3">
    <name type="scientific">Azoarcus taiwanensis</name>
    <dbReference type="NCBI Taxonomy" id="666964"/>
    <lineage>
        <taxon>Bacteria</taxon>
        <taxon>Pseudomonadati</taxon>
        <taxon>Pseudomonadota</taxon>
        <taxon>Betaproteobacteria</taxon>
        <taxon>Rhodocyclales</taxon>
        <taxon>Zoogloeaceae</taxon>
        <taxon>Azoarcus</taxon>
    </lineage>
</organism>
<evidence type="ECO:0000313" key="3">
    <source>
        <dbReference type="Proteomes" id="UP000599523"/>
    </source>
</evidence>
<feature type="transmembrane region" description="Helical" evidence="1">
    <location>
        <begin position="73"/>
        <end position="92"/>
    </location>
</feature>
<feature type="transmembrane region" description="Helical" evidence="1">
    <location>
        <begin position="104"/>
        <end position="123"/>
    </location>
</feature>
<evidence type="ECO:0000313" key="2">
    <source>
        <dbReference type="EMBL" id="NMG01497.1"/>
    </source>
</evidence>
<sequence length="128" mass="13617">MTSTKSSLKLLGIIATIFGLLTLISGGQALFLGPERGVDMGQVVTPVLAFNFLAGFAYVAAGIGIWKGQRWAARLAVALAAMTIIMFTYLGVHILSGGAFELRTVIAMGFRTAFWAMVAFVAMRGIRT</sequence>
<dbReference type="RefSeq" id="WP_168986292.1">
    <property type="nucleotide sequence ID" value="NZ_CAWPHM010000222.1"/>
</dbReference>
<dbReference type="EMBL" id="WTVM01000002">
    <property type="protein sequence ID" value="NMG01497.1"/>
    <property type="molecule type" value="Genomic_DNA"/>
</dbReference>
<keyword evidence="1" id="KW-1133">Transmembrane helix</keyword>
<dbReference type="Proteomes" id="UP000599523">
    <property type="component" value="Unassembled WGS sequence"/>
</dbReference>
<dbReference type="AlphaFoldDB" id="A0A972F5L2"/>
<protein>
    <submittedName>
        <fullName evidence="2">Uncharacterized protein</fullName>
    </submittedName>
</protein>
<keyword evidence="1" id="KW-0472">Membrane</keyword>
<feature type="transmembrane region" description="Helical" evidence="1">
    <location>
        <begin position="45"/>
        <end position="66"/>
    </location>
</feature>
<accession>A0A972F5L2</accession>
<gene>
    <name evidence="2" type="ORF">GPA21_00725</name>
</gene>
<evidence type="ECO:0000256" key="1">
    <source>
        <dbReference type="SAM" id="Phobius"/>
    </source>
</evidence>
<reference evidence="2" key="1">
    <citation type="submission" date="2019-12" db="EMBL/GenBank/DDBJ databases">
        <title>Comparative genomics gives insights into the taxonomy of the Azoarcus-Aromatoleum group and reveals separate origins of nif in the plant-associated Azoarcus and non-plant-associated Aromatoleum sub-groups.</title>
        <authorList>
            <person name="Lafos M."/>
            <person name="Maluk M."/>
            <person name="Batista M."/>
            <person name="Junghare M."/>
            <person name="Carmona M."/>
            <person name="Faoro H."/>
            <person name="Cruz L.M."/>
            <person name="Battistoni F."/>
            <person name="De Souza E."/>
            <person name="Pedrosa F."/>
            <person name="Chen W.-M."/>
            <person name="Poole P.S."/>
            <person name="Dixon R.A."/>
            <person name="James E.K."/>
        </authorList>
    </citation>
    <scope>NUCLEOTIDE SEQUENCE</scope>
    <source>
        <strain evidence="2">NSC3</strain>
    </source>
</reference>
<comment type="caution">
    <text evidence="2">The sequence shown here is derived from an EMBL/GenBank/DDBJ whole genome shotgun (WGS) entry which is preliminary data.</text>
</comment>
<keyword evidence="3" id="KW-1185">Reference proteome</keyword>